<protein>
    <recommendedName>
        <fullName evidence="3">NAD(P)-binding domain-containing protein</fullName>
    </recommendedName>
</protein>
<organism evidence="1 2">
    <name type="scientific">Cohnella hashimotonis</name>
    <dbReference type="NCBI Taxonomy" id="2826895"/>
    <lineage>
        <taxon>Bacteria</taxon>
        <taxon>Bacillati</taxon>
        <taxon>Bacillota</taxon>
        <taxon>Bacilli</taxon>
        <taxon>Bacillales</taxon>
        <taxon>Paenibacillaceae</taxon>
        <taxon>Cohnella</taxon>
    </lineage>
</organism>
<evidence type="ECO:0000313" key="1">
    <source>
        <dbReference type="EMBL" id="MDI4649644.1"/>
    </source>
</evidence>
<dbReference type="EMBL" id="JAGRPV010000001">
    <property type="protein sequence ID" value="MDI4649644.1"/>
    <property type="molecule type" value="Genomic_DNA"/>
</dbReference>
<dbReference type="RefSeq" id="WP_282912257.1">
    <property type="nucleotide sequence ID" value="NZ_JAGRPV010000001.1"/>
</dbReference>
<dbReference type="Proteomes" id="UP001161691">
    <property type="component" value="Unassembled WGS sequence"/>
</dbReference>
<accession>A0ABT6TUP5</accession>
<comment type="caution">
    <text evidence="1">The sequence shown here is derived from an EMBL/GenBank/DDBJ whole genome shotgun (WGS) entry which is preliminary data.</text>
</comment>
<dbReference type="Gene3D" id="3.40.50.720">
    <property type="entry name" value="NAD(P)-binding Rossmann-like Domain"/>
    <property type="match status" value="1"/>
</dbReference>
<sequence length="295" mass="32258">MIKAMVVRAGSGWGRVLVKHLIGANVEVVAYSGSRRKLEALEETYASTSLLRTVRGNARNEGELLAAAEGVDVIFCGAYLTYDDEPEKVRRMLEAVRSVSAATGARTVVLEGVYLPADERIPDPANPPVKSSMRINSPELYGEGVSNTVTHYALRKVIQGKPVKRLIDPSVGRDYLYVEGAARYVLELASTESAYGGVWNLRGNGPISQAELLGLPGSTVQAIPQFEPIDGWRLRLLQWYEPRAKTMLERLARLGDDSGREGTVFCGPSPTPYPESIASTIVYMMRKRDGGTQLD</sequence>
<keyword evidence="2" id="KW-1185">Reference proteome</keyword>
<gene>
    <name evidence="1" type="ORF">KB449_32245</name>
</gene>
<proteinExistence type="predicted"/>
<name>A0ABT6TUP5_9BACL</name>
<evidence type="ECO:0000313" key="2">
    <source>
        <dbReference type="Proteomes" id="UP001161691"/>
    </source>
</evidence>
<dbReference type="SUPFAM" id="SSF51735">
    <property type="entry name" value="NAD(P)-binding Rossmann-fold domains"/>
    <property type="match status" value="1"/>
</dbReference>
<evidence type="ECO:0008006" key="3">
    <source>
        <dbReference type="Google" id="ProtNLM"/>
    </source>
</evidence>
<reference evidence="1" key="1">
    <citation type="submission" date="2023-04" db="EMBL/GenBank/DDBJ databases">
        <title>Comparative genomic analysis of Cohnella hashimotonis sp. nov., isolated from the International Space Station.</title>
        <authorList>
            <person name="Venkateswaran K."/>
            <person name="Simpson A."/>
        </authorList>
    </citation>
    <scope>NUCLEOTIDE SEQUENCE</scope>
    <source>
        <strain evidence="1">F6_2S_P_1</strain>
    </source>
</reference>
<dbReference type="InterPro" id="IPR036291">
    <property type="entry name" value="NAD(P)-bd_dom_sf"/>
</dbReference>